<sequence length="175" mass="19709">MYALLEAYEQVQIFLERGGPILLWIGLLVFVMWTLIIERLMYYRIGFPRLARQIMGRWEARRERKSWEAHQIRQSMVADAKINLQSQLSLIKAMVALCPLLGLLGTVTGMMEVFDVMAIAGTGSARNMASGISKATIPTMAGMVGALTGVFFTAILDRQAKMKKTHLEDELTFDH</sequence>
<keyword evidence="6" id="KW-0813">Transport</keyword>
<evidence type="ECO:0000259" key="8">
    <source>
        <dbReference type="Pfam" id="PF01618"/>
    </source>
</evidence>
<dbReference type="PANTHER" id="PTHR30625">
    <property type="entry name" value="PROTEIN TOLQ"/>
    <property type="match status" value="1"/>
</dbReference>
<keyword evidence="6" id="KW-0653">Protein transport</keyword>
<protein>
    <submittedName>
        <fullName evidence="9">Outer membrane transport energization protein ExbB</fullName>
    </submittedName>
</protein>
<evidence type="ECO:0000256" key="7">
    <source>
        <dbReference type="SAM" id="Phobius"/>
    </source>
</evidence>
<evidence type="ECO:0000313" key="10">
    <source>
        <dbReference type="Proteomes" id="UP000248330"/>
    </source>
</evidence>
<keyword evidence="3 7" id="KW-0812">Transmembrane</keyword>
<reference evidence="9 10" key="1">
    <citation type="submission" date="2018-04" db="EMBL/GenBank/DDBJ databases">
        <title>Genomic Encyclopedia of Type Strains, Phase IV (KMG-IV): sequencing the most valuable type-strain genomes for metagenomic binning, comparative biology and taxonomic classification.</title>
        <authorList>
            <person name="Goeker M."/>
        </authorList>
    </citation>
    <scope>NUCLEOTIDE SEQUENCE [LARGE SCALE GENOMIC DNA]</scope>
    <source>
        <strain evidence="9 10">DSM 104150</strain>
    </source>
</reference>
<dbReference type="InterPro" id="IPR050790">
    <property type="entry name" value="ExbB/TolQ_transport"/>
</dbReference>
<dbReference type="RefSeq" id="WP_110263290.1">
    <property type="nucleotide sequence ID" value="NZ_CAWNXA010000001.1"/>
</dbReference>
<feature type="transmembrane region" description="Helical" evidence="7">
    <location>
        <begin position="21"/>
        <end position="42"/>
    </location>
</feature>
<gene>
    <name evidence="9" type="ORF">C8D93_101187</name>
</gene>
<organism evidence="9 10">
    <name type="scientific">Sinimarinibacterium flocculans</name>
    <dbReference type="NCBI Taxonomy" id="985250"/>
    <lineage>
        <taxon>Bacteria</taxon>
        <taxon>Pseudomonadati</taxon>
        <taxon>Pseudomonadota</taxon>
        <taxon>Gammaproteobacteria</taxon>
        <taxon>Nevskiales</taxon>
        <taxon>Nevskiaceae</taxon>
        <taxon>Sinimarinibacterium</taxon>
    </lineage>
</organism>
<keyword evidence="4 7" id="KW-1133">Transmembrane helix</keyword>
<comment type="subcellular location">
    <subcellularLocation>
        <location evidence="1">Cell membrane</location>
        <topology evidence="1">Multi-pass membrane protein</topology>
    </subcellularLocation>
    <subcellularLocation>
        <location evidence="6">Membrane</location>
        <topology evidence="6">Multi-pass membrane protein</topology>
    </subcellularLocation>
</comment>
<keyword evidence="5 7" id="KW-0472">Membrane</keyword>
<dbReference type="Proteomes" id="UP000248330">
    <property type="component" value="Unassembled WGS sequence"/>
</dbReference>
<feature type="transmembrane region" description="Helical" evidence="7">
    <location>
        <begin position="131"/>
        <end position="156"/>
    </location>
</feature>
<proteinExistence type="inferred from homology"/>
<dbReference type="InterPro" id="IPR002898">
    <property type="entry name" value="MotA_ExbB_proton_chnl"/>
</dbReference>
<evidence type="ECO:0000256" key="4">
    <source>
        <dbReference type="ARBA" id="ARBA00022989"/>
    </source>
</evidence>
<feature type="domain" description="MotA/TolQ/ExbB proton channel" evidence="8">
    <location>
        <begin position="61"/>
        <end position="168"/>
    </location>
</feature>
<dbReference type="GO" id="GO:0005886">
    <property type="term" value="C:plasma membrane"/>
    <property type="evidence" value="ECO:0007669"/>
    <property type="project" value="UniProtKB-SubCell"/>
</dbReference>
<accession>A0A318ENR6</accession>
<comment type="caution">
    <text evidence="9">The sequence shown here is derived from an EMBL/GenBank/DDBJ whole genome shotgun (WGS) entry which is preliminary data.</text>
</comment>
<name>A0A318ENR6_9GAMM</name>
<keyword evidence="2" id="KW-1003">Cell membrane</keyword>
<evidence type="ECO:0000313" key="9">
    <source>
        <dbReference type="EMBL" id="PXV71146.1"/>
    </source>
</evidence>
<dbReference type="Pfam" id="PF01618">
    <property type="entry name" value="MotA_ExbB"/>
    <property type="match status" value="1"/>
</dbReference>
<feature type="transmembrane region" description="Helical" evidence="7">
    <location>
        <begin position="90"/>
        <end position="111"/>
    </location>
</feature>
<evidence type="ECO:0000256" key="2">
    <source>
        <dbReference type="ARBA" id="ARBA00022475"/>
    </source>
</evidence>
<dbReference type="PANTHER" id="PTHR30625:SF18">
    <property type="entry name" value="TONB2 ENERGY TRANSDUCTION SYSTEM INNER MEMBRANE COMPONENT EXBB"/>
    <property type="match status" value="1"/>
</dbReference>
<evidence type="ECO:0000256" key="6">
    <source>
        <dbReference type="RuleBase" id="RU004057"/>
    </source>
</evidence>
<keyword evidence="10" id="KW-1185">Reference proteome</keyword>
<evidence type="ECO:0000256" key="3">
    <source>
        <dbReference type="ARBA" id="ARBA00022692"/>
    </source>
</evidence>
<dbReference type="AlphaFoldDB" id="A0A318ENR6"/>
<comment type="similarity">
    <text evidence="6">Belongs to the exbB/tolQ family.</text>
</comment>
<dbReference type="EMBL" id="QICN01000001">
    <property type="protein sequence ID" value="PXV71146.1"/>
    <property type="molecule type" value="Genomic_DNA"/>
</dbReference>
<evidence type="ECO:0000256" key="5">
    <source>
        <dbReference type="ARBA" id="ARBA00023136"/>
    </source>
</evidence>
<dbReference type="OrthoDB" id="4045at2"/>
<evidence type="ECO:0000256" key="1">
    <source>
        <dbReference type="ARBA" id="ARBA00004651"/>
    </source>
</evidence>
<dbReference type="GO" id="GO:0017038">
    <property type="term" value="P:protein import"/>
    <property type="evidence" value="ECO:0007669"/>
    <property type="project" value="TreeGrafter"/>
</dbReference>